<dbReference type="OrthoDB" id="9806945at2"/>
<dbReference type="InterPro" id="IPR004360">
    <property type="entry name" value="Glyas_Fos-R_dOase_dom"/>
</dbReference>
<dbReference type="InterPro" id="IPR029068">
    <property type="entry name" value="Glyas_Bleomycin-R_OHBP_Dase"/>
</dbReference>
<comment type="caution">
    <text evidence="2">The sequence shown here is derived from an EMBL/GenBank/DDBJ whole genome shotgun (WGS) entry which is preliminary data.</text>
</comment>
<dbReference type="Gene3D" id="3.30.720.120">
    <property type="match status" value="1"/>
</dbReference>
<protein>
    <submittedName>
        <fullName evidence="2">Drug:proton antiporter</fullName>
    </submittedName>
</protein>
<dbReference type="PROSITE" id="PS51819">
    <property type="entry name" value="VOC"/>
    <property type="match status" value="1"/>
</dbReference>
<evidence type="ECO:0000313" key="2">
    <source>
        <dbReference type="EMBL" id="TPP06543.1"/>
    </source>
</evidence>
<dbReference type="RefSeq" id="WP_140830242.1">
    <property type="nucleotide sequence ID" value="NZ_VFYP01000003.1"/>
</dbReference>
<organism evidence="2 3">
    <name type="scientific">Rhizobium glycinendophyticum</name>
    <dbReference type="NCBI Taxonomy" id="2589807"/>
    <lineage>
        <taxon>Bacteria</taxon>
        <taxon>Pseudomonadati</taxon>
        <taxon>Pseudomonadota</taxon>
        <taxon>Alphaproteobacteria</taxon>
        <taxon>Hyphomicrobiales</taxon>
        <taxon>Rhizobiaceae</taxon>
        <taxon>Rhizobium/Agrobacterium group</taxon>
        <taxon>Rhizobium</taxon>
    </lineage>
</organism>
<reference evidence="2 3" key="1">
    <citation type="submission" date="2019-06" db="EMBL/GenBank/DDBJ databases">
        <title>Rhizobium sp. CL12 isolated from roots of soybean.</title>
        <authorList>
            <person name="Wang C."/>
        </authorList>
    </citation>
    <scope>NUCLEOTIDE SEQUENCE [LARGE SCALE GENOMIC DNA]</scope>
    <source>
        <strain evidence="2 3">CL12</strain>
    </source>
</reference>
<dbReference type="InterPro" id="IPR037523">
    <property type="entry name" value="VOC_core"/>
</dbReference>
<keyword evidence="3" id="KW-1185">Reference proteome</keyword>
<sequence>MTPAMTILYVENAAVSADFYEKLFGIKPTDRAETFSLFHLPTGLVLGLWSRAGVEPEAQVTGGGCELAIRAPGAADVDATHARWSALGIPVLQPPVEADFGRTFTVSDPDGHRIRVFNPPA</sequence>
<dbReference type="SUPFAM" id="SSF54593">
    <property type="entry name" value="Glyoxalase/Bleomycin resistance protein/Dihydroxybiphenyl dioxygenase"/>
    <property type="match status" value="1"/>
</dbReference>
<accession>A0A504UNB0</accession>
<feature type="domain" description="VOC" evidence="1">
    <location>
        <begin position="2"/>
        <end position="119"/>
    </location>
</feature>
<name>A0A504UNB0_9HYPH</name>
<dbReference type="Proteomes" id="UP000316429">
    <property type="component" value="Unassembled WGS sequence"/>
</dbReference>
<dbReference type="Gene3D" id="3.30.720.110">
    <property type="match status" value="1"/>
</dbReference>
<dbReference type="Pfam" id="PF00903">
    <property type="entry name" value="Glyoxalase"/>
    <property type="match status" value="1"/>
</dbReference>
<evidence type="ECO:0000313" key="3">
    <source>
        <dbReference type="Proteomes" id="UP000316429"/>
    </source>
</evidence>
<dbReference type="AlphaFoldDB" id="A0A504UNB0"/>
<dbReference type="EMBL" id="VFYP01000003">
    <property type="protein sequence ID" value="TPP06543.1"/>
    <property type="molecule type" value="Genomic_DNA"/>
</dbReference>
<dbReference type="PIRSF" id="PIRSF039020">
    <property type="entry name" value="EhpR"/>
    <property type="match status" value="1"/>
</dbReference>
<gene>
    <name evidence="2" type="ORF">FJQ55_17490</name>
</gene>
<proteinExistence type="predicted"/>
<dbReference type="InterPro" id="IPR026275">
    <property type="entry name" value="Glyoxalase/dOase/EhpR"/>
</dbReference>
<evidence type="ECO:0000259" key="1">
    <source>
        <dbReference type="PROSITE" id="PS51819"/>
    </source>
</evidence>